<organism evidence="1 2">
    <name type="scientific">Bacillus subtilis subsp. subtilis</name>
    <dbReference type="NCBI Taxonomy" id="135461"/>
    <lineage>
        <taxon>Bacteria</taxon>
        <taxon>Bacillati</taxon>
        <taxon>Bacillota</taxon>
        <taxon>Bacilli</taxon>
        <taxon>Bacillales</taxon>
        <taxon>Bacillaceae</taxon>
        <taxon>Bacillus</taxon>
    </lineage>
</organism>
<name>A0ABD3ZZT6_BACIU</name>
<evidence type="ECO:0008006" key="3">
    <source>
        <dbReference type="Google" id="ProtNLM"/>
    </source>
</evidence>
<sequence>MARVTPEKAEQLSWPIVQIYSSIQTEILENIGALLAKDTKALEADVNQWYALKLEQIGGLTRENIRAISKKSKLTQKKIREILQNIGMEGIEANETVLQKAIAQGIPLMAALPVKQDPAIWQILDAFARQATDIYNLVNSTMLTQSQVVYRDILTQTVAGVISGLKTPQQALRSTVQDWSQKGIPALITADGKRRYAEGYAYTVIRTMGNNVANEMQDSRFDSYGVDLVEISSHVGARPKCAPYQGRIFSRSGNDPKYPALSSTSKGEPDGLFGINCGHFQYPYIPGISEQRYHPVNAERNEKAYKESQKQRALERNIRNNKRELATFEKMNDEIGAKRAHRKVLDGQARLRAFLEETGRTRRREREQIYN</sequence>
<protein>
    <recommendedName>
        <fullName evidence="3">Minor capsid protein</fullName>
    </recommendedName>
</protein>
<evidence type="ECO:0000313" key="1">
    <source>
        <dbReference type="EMBL" id="KIL33459.1"/>
    </source>
</evidence>
<reference evidence="1 2" key="1">
    <citation type="submission" date="2014-11" db="EMBL/GenBank/DDBJ databases">
        <title>Draft Genome Sequences of Nine Bacillus subtilis Strains that Form Spores with High Heat-Resistance.</title>
        <authorList>
            <person name="Krawcyk A.O."/>
            <person name="Berendsen E.M."/>
            <person name="de Jong A."/>
            <person name="Holsappel S."/>
            <person name="Eijlander R.T."/>
            <person name="Wells-Bennik M."/>
            <person name="Kuipers O.P."/>
        </authorList>
    </citation>
    <scope>NUCLEOTIDE SEQUENCE [LARGE SCALE GENOMIC DNA]</scope>
    <source>
        <strain evidence="1 2">B4067</strain>
    </source>
</reference>
<dbReference type="EMBL" id="JSXS01000013">
    <property type="protein sequence ID" value="KIL33459.1"/>
    <property type="molecule type" value="Genomic_DNA"/>
</dbReference>
<gene>
    <name evidence="1" type="ORF">B4067_4678</name>
</gene>
<dbReference type="Proteomes" id="UP000031970">
    <property type="component" value="Unassembled WGS sequence"/>
</dbReference>
<accession>A0ABD3ZZT6</accession>
<dbReference type="RefSeq" id="WP_041053009.1">
    <property type="nucleotide sequence ID" value="NZ_JSXS01000013.1"/>
</dbReference>
<dbReference type="InterPro" id="IPR009319">
    <property type="entry name" value="Phage_A118_VSP1"/>
</dbReference>
<dbReference type="AlphaFoldDB" id="A0ABD3ZZT6"/>
<evidence type="ECO:0000313" key="2">
    <source>
        <dbReference type="Proteomes" id="UP000031970"/>
    </source>
</evidence>
<comment type="caution">
    <text evidence="1">The sequence shown here is derived from an EMBL/GenBank/DDBJ whole genome shotgun (WGS) entry which is preliminary data.</text>
</comment>
<proteinExistence type="predicted"/>
<dbReference type="Pfam" id="PF06152">
    <property type="entry name" value="Phage_min_cap2"/>
    <property type="match status" value="1"/>
</dbReference>